<dbReference type="SUPFAM" id="SSF81631">
    <property type="entry name" value="PAP/OAS1 substrate-binding domain"/>
    <property type="match status" value="1"/>
</dbReference>
<accession>A0AAW1W2J3</accession>
<evidence type="ECO:0000313" key="4">
    <source>
        <dbReference type="EMBL" id="KAK9913844.1"/>
    </source>
</evidence>
<dbReference type="PANTHER" id="PTHR45979:SF6">
    <property type="entry name" value="NUCLEOTIDYLTRANSFERASE DOMAIN PROTEIN"/>
    <property type="match status" value="1"/>
</dbReference>
<reference evidence="4 5" key="1">
    <citation type="journal article" date="2023" name="G3 (Bethesda)">
        <title>A chromosome-length genome assembly and annotation of blackberry (Rubus argutus, cv. 'Hillquist').</title>
        <authorList>
            <person name="Bruna T."/>
            <person name="Aryal R."/>
            <person name="Dudchenko O."/>
            <person name="Sargent D.J."/>
            <person name="Mead D."/>
            <person name="Buti M."/>
            <person name="Cavallini A."/>
            <person name="Hytonen T."/>
            <person name="Andres J."/>
            <person name="Pham M."/>
            <person name="Weisz D."/>
            <person name="Mascagni F."/>
            <person name="Usai G."/>
            <person name="Natali L."/>
            <person name="Bassil N."/>
            <person name="Fernandez G.E."/>
            <person name="Lomsadze A."/>
            <person name="Armour M."/>
            <person name="Olukolu B."/>
            <person name="Poorten T."/>
            <person name="Britton C."/>
            <person name="Davik J."/>
            <person name="Ashrafi H."/>
            <person name="Aiden E.L."/>
            <person name="Borodovsky M."/>
            <person name="Worthington M."/>
        </authorList>
    </citation>
    <scope>NUCLEOTIDE SEQUENCE [LARGE SCALE GENOMIC DNA]</scope>
    <source>
        <strain evidence="4">PI 553951</strain>
    </source>
</reference>
<dbReference type="Proteomes" id="UP001457282">
    <property type="component" value="Unassembled WGS sequence"/>
</dbReference>
<dbReference type="InterPro" id="IPR058920">
    <property type="entry name" value="PAP-OAS1-bd-rel"/>
</dbReference>
<feature type="compositionally biased region" description="Polar residues" evidence="1">
    <location>
        <begin position="414"/>
        <end position="423"/>
    </location>
</feature>
<evidence type="ECO:0000313" key="5">
    <source>
        <dbReference type="Proteomes" id="UP001457282"/>
    </source>
</evidence>
<dbReference type="Pfam" id="PF26180">
    <property type="entry name" value="PAP-OAS1"/>
    <property type="match status" value="1"/>
</dbReference>
<gene>
    <name evidence="4" type="ORF">M0R45_037650</name>
</gene>
<feature type="region of interest" description="Disordered" evidence="1">
    <location>
        <begin position="404"/>
        <end position="423"/>
    </location>
</feature>
<feature type="region of interest" description="Disordered" evidence="1">
    <location>
        <begin position="472"/>
        <end position="491"/>
    </location>
</feature>
<dbReference type="SUPFAM" id="SSF81301">
    <property type="entry name" value="Nucleotidyltransferase"/>
    <property type="match status" value="1"/>
</dbReference>
<dbReference type="InterPro" id="IPR043519">
    <property type="entry name" value="NT_sf"/>
</dbReference>
<protein>
    <recommendedName>
        <fullName evidence="6">Polymerase nucleotidyl transferase domain-containing protein</fullName>
    </recommendedName>
</protein>
<dbReference type="AlphaFoldDB" id="A0AAW1W2J3"/>
<comment type="caution">
    <text evidence="4">The sequence shown here is derived from an EMBL/GenBank/DDBJ whole genome shotgun (WGS) entry which is preliminary data.</text>
</comment>
<sequence>MEDRQKACSGTDSSELSMDPELWLIAEQSTKEILWAVQPNVASEWRRRELIDYIQRVIKGCFGTEVLSFGSVPLKAYLPDGDIDLTVLCHQNKEENLARAVCSVLEGEPKESGFLVKDVRYVYAKVKIIKCTVNNIAMDISFNQVAGLCTLCFLEKVDEFIGRDHLFKKSIILIKAWCYYESRILGAPHGLISTYALETLVLYIINLFHSSLHGPLEVLHGFLEYYSTFDWNNYCISINGPVSLSSLPKIRETPENEGEKLLLTKEFMKNCRVTFSDPRRMHEARLQEFPIKHLNIVDPLKDNNNLGRSVNQGNFSRIKSAFTLGLKQLREKLALPGERIGQELQIFFKVALYRNGRGQRPDLQAPVPAFGSGRSVQSNLTGNYDYYYGGMLYALALHDPSLRLPSHPSPSPSQVRNNTTLNARTPTVDQHDWKVFDRMSMNAYALPFYHRSASQQTADAWDVNTRTVPGTGTFIPDGTPHSRYVHSSVRGRTDSRTYQVMMKPHQKGNRVEVFSETNTGGHVSSCGLSLEEFPHLPGIQGPPPAQVYQSCQRWASLRAPGSSRTNGDLKLGILGPAPLPLGMPSLEGSKQADNCISYTRDFTPRVPAMGMPKEQTCSSIDEINAEPFQLDKNDFPPLV</sequence>
<feature type="domain" description="Poly(A) RNA polymerase mitochondrial-like central palm" evidence="2">
    <location>
        <begin position="30"/>
        <end position="148"/>
    </location>
</feature>
<evidence type="ECO:0000259" key="3">
    <source>
        <dbReference type="Pfam" id="PF26180"/>
    </source>
</evidence>
<dbReference type="Gene3D" id="3.30.460.10">
    <property type="entry name" value="Beta Polymerase, domain 2"/>
    <property type="match status" value="1"/>
</dbReference>
<evidence type="ECO:0008006" key="6">
    <source>
        <dbReference type="Google" id="ProtNLM"/>
    </source>
</evidence>
<dbReference type="InterPro" id="IPR054708">
    <property type="entry name" value="MTPAP-like_central"/>
</dbReference>
<dbReference type="InterPro" id="IPR058921">
    <property type="entry name" value="PAP/OAS1-rel"/>
</dbReference>
<dbReference type="GO" id="GO:0046872">
    <property type="term" value="F:metal ion binding"/>
    <property type="evidence" value="ECO:0007669"/>
    <property type="project" value="UniProtKB-KW"/>
</dbReference>
<organism evidence="4 5">
    <name type="scientific">Rubus argutus</name>
    <name type="common">Southern blackberry</name>
    <dbReference type="NCBI Taxonomy" id="59490"/>
    <lineage>
        <taxon>Eukaryota</taxon>
        <taxon>Viridiplantae</taxon>
        <taxon>Streptophyta</taxon>
        <taxon>Embryophyta</taxon>
        <taxon>Tracheophyta</taxon>
        <taxon>Spermatophyta</taxon>
        <taxon>Magnoliopsida</taxon>
        <taxon>eudicotyledons</taxon>
        <taxon>Gunneridae</taxon>
        <taxon>Pentapetalae</taxon>
        <taxon>rosids</taxon>
        <taxon>fabids</taxon>
        <taxon>Rosales</taxon>
        <taxon>Rosaceae</taxon>
        <taxon>Rosoideae</taxon>
        <taxon>Rosoideae incertae sedis</taxon>
        <taxon>Rubus</taxon>
    </lineage>
</organism>
<dbReference type="Gene3D" id="1.10.1410.10">
    <property type="match status" value="1"/>
</dbReference>
<keyword evidence="5" id="KW-1185">Reference proteome</keyword>
<feature type="domain" description="PAP/OAS1 substrate-binding-related" evidence="3">
    <location>
        <begin position="161"/>
        <end position="351"/>
    </location>
</feature>
<evidence type="ECO:0000256" key="1">
    <source>
        <dbReference type="SAM" id="MobiDB-lite"/>
    </source>
</evidence>
<dbReference type="PANTHER" id="PTHR45979">
    <property type="entry name" value="PAP/OAS1 SUBSTRATE-BINDING DOMAIN SUPERFAMILY"/>
    <property type="match status" value="1"/>
</dbReference>
<dbReference type="EMBL" id="JBEDUW010000007">
    <property type="protein sequence ID" value="KAK9913844.1"/>
    <property type="molecule type" value="Genomic_DNA"/>
</dbReference>
<dbReference type="CDD" id="cd05402">
    <property type="entry name" value="NT_PAP_TUTase"/>
    <property type="match status" value="1"/>
</dbReference>
<name>A0AAW1W2J3_RUBAR</name>
<dbReference type="Pfam" id="PF22600">
    <property type="entry name" value="MTPAP-like_central"/>
    <property type="match status" value="1"/>
</dbReference>
<evidence type="ECO:0000259" key="2">
    <source>
        <dbReference type="Pfam" id="PF22600"/>
    </source>
</evidence>
<proteinExistence type="predicted"/>